<keyword evidence="1" id="KW-0812">Transmembrane</keyword>
<gene>
    <name evidence="3" type="ORF">BCR43DRAFT_493426</name>
</gene>
<evidence type="ECO:0000313" key="4">
    <source>
        <dbReference type="Proteomes" id="UP000242180"/>
    </source>
</evidence>
<dbReference type="AlphaFoldDB" id="A0A1X2HAI7"/>
<protein>
    <submittedName>
        <fullName evidence="3">Uncharacterized protein</fullName>
    </submittedName>
</protein>
<evidence type="ECO:0000256" key="2">
    <source>
        <dbReference type="SAM" id="SignalP"/>
    </source>
</evidence>
<evidence type="ECO:0000313" key="3">
    <source>
        <dbReference type="EMBL" id="ORY95683.1"/>
    </source>
</evidence>
<keyword evidence="1" id="KW-1133">Transmembrane helix</keyword>
<reference evidence="3 4" key="1">
    <citation type="submission" date="2016-07" db="EMBL/GenBank/DDBJ databases">
        <title>Pervasive Adenine N6-methylation of Active Genes in Fungi.</title>
        <authorList>
            <consortium name="DOE Joint Genome Institute"/>
            <person name="Mondo S.J."/>
            <person name="Dannebaum R.O."/>
            <person name="Kuo R.C."/>
            <person name="Labutti K."/>
            <person name="Haridas S."/>
            <person name="Kuo A."/>
            <person name="Salamov A."/>
            <person name="Ahrendt S.R."/>
            <person name="Lipzen A."/>
            <person name="Sullivan W."/>
            <person name="Andreopoulos W.B."/>
            <person name="Clum A."/>
            <person name="Lindquist E."/>
            <person name="Daum C."/>
            <person name="Ramamoorthy G.K."/>
            <person name="Gryganskyi A."/>
            <person name="Culley D."/>
            <person name="Magnuson J.K."/>
            <person name="James T.Y."/>
            <person name="O'Malley M.A."/>
            <person name="Stajich J.E."/>
            <person name="Spatafora J.W."/>
            <person name="Visel A."/>
            <person name="Grigoriev I.V."/>
        </authorList>
    </citation>
    <scope>NUCLEOTIDE SEQUENCE [LARGE SCALE GENOMIC DNA]</scope>
    <source>
        <strain evidence="3 4">NRRL 2496</strain>
    </source>
</reference>
<dbReference type="Proteomes" id="UP000242180">
    <property type="component" value="Unassembled WGS sequence"/>
</dbReference>
<feature type="chain" id="PRO_5011964856" evidence="2">
    <location>
        <begin position="17"/>
        <end position="120"/>
    </location>
</feature>
<comment type="caution">
    <text evidence="3">The sequence shown here is derived from an EMBL/GenBank/DDBJ whole genome shotgun (WGS) entry which is preliminary data.</text>
</comment>
<name>A0A1X2HAI7_SYNRA</name>
<keyword evidence="1" id="KW-0472">Membrane</keyword>
<feature type="transmembrane region" description="Helical" evidence="1">
    <location>
        <begin position="84"/>
        <end position="106"/>
    </location>
</feature>
<dbReference type="EMBL" id="MCGN01000006">
    <property type="protein sequence ID" value="ORY95683.1"/>
    <property type="molecule type" value="Genomic_DNA"/>
</dbReference>
<organism evidence="3 4">
    <name type="scientific">Syncephalastrum racemosum</name>
    <name type="common">Filamentous fungus</name>
    <dbReference type="NCBI Taxonomy" id="13706"/>
    <lineage>
        <taxon>Eukaryota</taxon>
        <taxon>Fungi</taxon>
        <taxon>Fungi incertae sedis</taxon>
        <taxon>Mucoromycota</taxon>
        <taxon>Mucoromycotina</taxon>
        <taxon>Mucoromycetes</taxon>
        <taxon>Mucorales</taxon>
        <taxon>Syncephalastraceae</taxon>
        <taxon>Syncephalastrum</taxon>
    </lineage>
</organism>
<keyword evidence="2" id="KW-0732">Signal</keyword>
<evidence type="ECO:0000256" key="1">
    <source>
        <dbReference type="SAM" id="Phobius"/>
    </source>
</evidence>
<proteinExistence type="predicted"/>
<dbReference type="InParanoid" id="A0A1X2HAI7"/>
<feature type="signal peptide" evidence="2">
    <location>
        <begin position="1"/>
        <end position="16"/>
    </location>
</feature>
<accession>A0A1X2HAI7</accession>
<sequence>MCACVALLQFVISAAPMGCSEWMAVLKVTREDIDPLRFCKKIFETGGRSPAKARVSPVDTSRIWEQYVARKSTPQQRTQGLGHVLGWIINYILYLCFVCSWGNVAVRVPRHDIKTSVDDK</sequence>
<keyword evidence="4" id="KW-1185">Reference proteome</keyword>